<evidence type="ECO:0000313" key="1">
    <source>
        <dbReference type="EMBL" id="ANI81887.1"/>
    </source>
</evidence>
<organism evidence="2 4">
    <name type="scientific">Kosakonia oryzae</name>
    <dbReference type="NCBI Taxonomy" id="497725"/>
    <lineage>
        <taxon>Bacteria</taxon>
        <taxon>Pseudomonadati</taxon>
        <taxon>Pseudomonadota</taxon>
        <taxon>Gammaproteobacteria</taxon>
        <taxon>Enterobacterales</taxon>
        <taxon>Enterobacteriaceae</taxon>
        <taxon>Kosakonia</taxon>
    </lineage>
</organism>
<proteinExistence type="predicted"/>
<keyword evidence="3" id="KW-1185">Reference proteome</keyword>
<dbReference type="Proteomes" id="UP000182314">
    <property type="component" value="Unassembled WGS sequence"/>
</dbReference>
<evidence type="ECO:0000313" key="3">
    <source>
        <dbReference type="Proteomes" id="UP000078227"/>
    </source>
</evidence>
<gene>
    <name evidence="1" type="ORF">AWR26_06870</name>
    <name evidence="2" type="ORF">SAMN05216286_2171</name>
</gene>
<dbReference type="EMBL" id="FOKO01000003">
    <property type="protein sequence ID" value="SFC40022.1"/>
    <property type="molecule type" value="Genomic_DNA"/>
</dbReference>
<dbReference type="KEGG" id="kor:AWR26_06870"/>
<evidence type="ECO:0008006" key="5">
    <source>
        <dbReference type="Google" id="ProtNLM"/>
    </source>
</evidence>
<dbReference type="EMBL" id="CP014007">
    <property type="protein sequence ID" value="ANI81887.1"/>
    <property type="molecule type" value="Genomic_DNA"/>
</dbReference>
<dbReference type="RefSeq" id="WP_064564537.1">
    <property type="nucleotide sequence ID" value="NZ_CP014007.2"/>
</dbReference>
<sequence length="294" mass="34362">MYASVLFGSKAKGLSDEYSDNDLLVICHDDERDAISNNRIYSNYNISFFSFKQLHMMRDVGSLFLQHIKKDGIILYDKDNEFKKFLDTCNLILPTKNEIMKCESTLFFIKSIPYEQELINWKADFLYCVSRDYLIKKLALNGKLAFSIDEIVSSSIKWLNFEIEELSDLKTLRKIKTIHRSTSVDFLTKESTTKLTNNWLHTLSCKCNISMANSDKGIFDALYKETYNSTYEALRTLEALSLLADKKGLNHIEQTMIMKYLHFPNMYKSLQKSKSPLINKYIKELYNLLNLREQ</sequence>
<evidence type="ECO:0000313" key="2">
    <source>
        <dbReference type="EMBL" id="SFC40022.1"/>
    </source>
</evidence>
<evidence type="ECO:0000313" key="4">
    <source>
        <dbReference type="Proteomes" id="UP000182314"/>
    </source>
</evidence>
<dbReference type="InterPro" id="IPR043519">
    <property type="entry name" value="NT_sf"/>
</dbReference>
<dbReference type="AlphaFoldDB" id="A0AA94KPY5"/>
<reference evidence="2 4" key="1">
    <citation type="submission" date="2016-10" db="EMBL/GenBank/DDBJ databases">
        <authorList>
            <person name="Varghese N."/>
            <person name="Submissions S."/>
        </authorList>
    </citation>
    <scope>NUCLEOTIDE SEQUENCE [LARGE SCALE GENOMIC DNA]</scope>
    <source>
        <strain evidence="2 4">CGMCC 1.7012</strain>
    </source>
</reference>
<accession>A0AA94KPY5</accession>
<dbReference type="Gene3D" id="3.30.460.10">
    <property type="entry name" value="Beta Polymerase, domain 2"/>
    <property type="match status" value="1"/>
</dbReference>
<dbReference type="SUPFAM" id="SSF81301">
    <property type="entry name" value="Nucleotidyltransferase"/>
    <property type="match status" value="1"/>
</dbReference>
<reference evidence="1 3" key="2">
    <citation type="submission" date="2021-03" db="EMBL/GenBank/DDBJ databases">
        <authorList>
            <person name="Li Y."/>
            <person name="Li S."/>
            <person name="Chen M."/>
            <person name="Peng G."/>
            <person name="Tan Z."/>
            <person name="An Q."/>
        </authorList>
    </citation>
    <scope>NUCLEOTIDE SEQUENCE [LARGE SCALE GENOMIC DNA]</scope>
    <source>
        <strain evidence="1 3">Ola 51</strain>
    </source>
</reference>
<name>A0AA94KPY5_9ENTR</name>
<dbReference type="Proteomes" id="UP000078227">
    <property type="component" value="Chromosome"/>
</dbReference>
<protein>
    <recommendedName>
        <fullName evidence="5">Polymerase beta nucleotidyltransferase domain-containing protein</fullName>
    </recommendedName>
</protein>